<evidence type="ECO:0000256" key="3">
    <source>
        <dbReference type="ARBA" id="ARBA00022679"/>
    </source>
</evidence>
<dbReference type="EMBL" id="JACGCM010002781">
    <property type="protein sequence ID" value="KAF6135651.1"/>
    <property type="molecule type" value="Genomic_DNA"/>
</dbReference>
<proteinExistence type="inferred from homology"/>
<reference evidence="5 6" key="1">
    <citation type="journal article" date="2020" name="IScience">
        <title>Genome Sequencing of the Endangered Kingdonia uniflora (Circaeasteraceae, Ranunculales) Reveals Potential Mechanisms of Evolutionary Specialization.</title>
        <authorList>
            <person name="Sun Y."/>
            <person name="Deng T."/>
            <person name="Zhang A."/>
            <person name="Moore M.J."/>
            <person name="Landis J.B."/>
            <person name="Lin N."/>
            <person name="Zhang H."/>
            <person name="Zhang X."/>
            <person name="Huang J."/>
            <person name="Zhang X."/>
            <person name="Sun H."/>
            <person name="Wang H."/>
        </authorList>
    </citation>
    <scope>NUCLEOTIDE SEQUENCE [LARGE SCALE GENOMIC DNA]</scope>
    <source>
        <strain evidence="5">TB1705</strain>
        <tissue evidence="5">Leaf</tissue>
    </source>
</reference>
<evidence type="ECO:0000256" key="2">
    <source>
        <dbReference type="ARBA" id="ARBA00022676"/>
    </source>
</evidence>
<keyword evidence="2" id="KW-0328">Glycosyltransferase</keyword>
<organism evidence="5 6">
    <name type="scientific">Kingdonia uniflora</name>
    <dbReference type="NCBI Taxonomy" id="39325"/>
    <lineage>
        <taxon>Eukaryota</taxon>
        <taxon>Viridiplantae</taxon>
        <taxon>Streptophyta</taxon>
        <taxon>Embryophyta</taxon>
        <taxon>Tracheophyta</taxon>
        <taxon>Spermatophyta</taxon>
        <taxon>Magnoliopsida</taxon>
        <taxon>Ranunculales</taxon>
        <taxon>Circaeasteraceae</taxon>
        <taxon>Kingdonia</taxon>
    </lineage>
</organism>
<dbReference type="OrthoDB" id="5835829at2759"/>
<feature type="domain" description="Glycosyltransferase N-terminal" evidence="4">
    <location>
        <begin position="9"/>
        <end position="248"/>
    </location>
</feature>
<dbReference type="AlphaFoldDB" id="A0A7J7KZ47"/>
<keyword evidence="6" id="KW-1185">Reference proteome</keyword>
<dbReference type="PANTHER" id="PTHR48047:SF61">
    <property type="entry name" value="OS04G0273600 PROTEIN"/>
    <property type="match status" value="1"/>
</dbReference>
<dbReference type="CDD" id="cd03784">
    <property type="entry name" value="GT1_Gtf-like"/>
    <property type="match status" value="1"/>
</dbReference>
<dbReference type="PANTHER" id="PTHR48047">
    <property type="entry name" value="GLYCOSYLTRANSFERASE"/>
    <property type="match status" value="1"/>
</dbReference>
<dbReference type="Proteomes" id="UP000541444">
    <property type="component" value="Unassembled WGS sequence"/>
</dbReference>
<evidence type="ECO:0000313" key="6">
    <source>
        <dbReference type="Proteomes" id="UP000541444"/>
    </source>
</evidence>
<dbReference type="InterPro" id="IPR002213">
    <property type="entry name" value="UDP_glucos_trans"/>
</dbReference>
<dbReference type="Pfam" id="PF00201">
    <property type="entry name" value="UDPGT"/>
    <property type="match status" value="1"/>
</dbReference>
<sequence>MAEEKNENVVIFPFMAQGHITPFLALAKLIERRKGYTVTFVSTPLNITNIRPTLPLDTTIRLAELPFCSTDHGLPPNTENTLGLSYLLISHFVIAAEALRSPFKQLLVDITENSGRKPVCVITDMFLAWTVEVANDLGIYHSTFIAGGGYGMAIYFSVVMNMPKYKTGDEEFSLPDFPEAPKIQWSQLTEDRKFTDWTDPWSQYQCQQLSLCMRSHSILLNNIAELENSGLEYFRRKTGGRHIWPIGPTCSSSKAPPISHYCLEWLDIHPPASVLYISFGSQFTISASQIMELAMGLEASGKSFIWVIRPPIEFGINEEFRPEWLPEGFEDQMRENKQGLLVRNWAPQLEILSHSSTGTFLSHCGWNSIIESLTRGIPIIAWPLAGEQFFNSNMLEKEVGVCIEVVRGINSDIIGYNHIAEVISNVMGDTEKGENMRRKTRKVKKMMNDALKESEGFKGSSVKAMNEFLNSATAMTDIAYHSTNGYTQKSQ</sequence>
<gene>
    <name evidence="5" type="ORF">GIB67_028222</name>
</gene>
<evidence type="ECO:0000313" key="5">
    <source>
        <dbReference type="EMBL" id="KAF6135651.1"/>
    </source>
</evidence>
<comment type="caution">
    <text evidence="5">The sequence shown here is derived from an EMBL/GenBank/DDBJ whole genome shotgun (WGS) entry which is preliminary data.</text>
</comment>
<evidence type="ECO:0000259" key="4">
    <source>
        <dbReference type="Pfam" id="PF26168"/>
    </source>
</evidence>
<dbReference type="FunFam" id="3.40.50.2000:FF:000064">
    <property type="entry name" value="Glycosyltransferase"/>
    <property type="match status" value="1"/>
</dbReference>
<protein>
    <recommendedName>
        <fullName evidence="4">Glycosyltransferase N-terminal domain-containing protein</fullName>
    </recommendedName>
</protein>
<dbReference type="GO" id="GO:0035251">
    <property type="term" value="F:UDP-glucosyltransferase activity"/>
    <property type="evidence" value="ECO:0007669"/>
    <property type="project" value="TreeGrafter"/>
</dbReference>
<dbReference type="Gene3D" id="3.40.50.2000">
    <property type="entry name" value="Glycogen Phosphorylase B"/>
    <property type="match status" value="2"/>
</dbReference>
<evidence type="ECO:0000256" key="1">
    <source>
        <dbReference type="ARBA" id="ARBA00009995"/>
    </source>
</evidence>
<dbReference type="SUPFAM" id="SSF53756">
    <property type="entry name" value="UDP-Glycosyltransferase/glycogen phosphorylase"/>
    <property type="match status" value="1"/>
</dbReference>
<dbReference type="Pfam" id="PF26168">
    <property type="entry name" value="Glyco_transf_N"/>
    <property type="match status" value="1"/>
</dbReference>
<keyword evidence="3" id="KW-0808">Transferase</keyword>
<dbReference type="FunFam" id="3.40.50.2000:FF:000103">
    <property type="entry name" value="Glycosyltransferase"/>
    <property type="match status" value="1"/>
</dbReference>
<accession>A0A7J7KZ47</accession>
<comment type="similarity">
    <text evidence="1">Belongs to the UDP-glycosyltransferase family.</text>
</comment>
<dbReference type="InterPro" id="IPR058980">
    <property type="entry name" value="Glyco_transf_N"/>
</dbReference>
<name>A0A7J7KZ47_9MAGN</name>